<evidence type="ECO:0000256" key="6">
    <source>
        <dbReference type="HAMAP-Rule" id="MF_03191"/>
    </source>
</evidence>
<dbReference type="FunFam" id="3.40.50.150:FF:000064">
    <property type="entry name" value="2-methoxy-6-polyprenyl-1,4-benzoquinol methylase, mitochondrial"/>
    <property type="match status" value="1"/>
</dbReference>
<dbReference type="GO" id="GO:0031314">
    <property type="term" value="C:extrinsic component of mitochondrial inner membrane"/>
    <property type="evidence" value="ECO:0007669"/>
    <property type="project" value="UniProtKB-UniRule"/>
</dbReference>
<evidence type="ECO:0000256" key="4">
    <source>
        <dbReference type="ARBA" id="ARBA00022691"/>
    </source>
</evidence>
<dbReference type="EC" id="2.1.1.201" evidence="6"/>
<dbReference type="FunCoup" id="B3RJV9">
    <property type="interactions" value="1701"/>
</dbReference>
<protein>
    <recommendedName>
        <fullName evidence="6">2-methoxy-6-polyprenyl-1,4-benzoquinol methylase, mitochondrial</fullName>
        <ecNumber evidence="6">2.1.1.201</ecNumber>
    </recommendedName>
    <alternativeName>
        <fullName evidence="6">Ubiquinone biosynthesis methyltransferase COQ5</fullName>
    </alternativeName>
</protein>
<evidence type="ECO:0000313" key="8">
    <source>
        <dbReference type="Proteomes" id="UP000009022"/>
    </source>
</evidence>
<feature type="binding site" evidence="6">
    <location>
        <position position="112"/>
    </location>
    <ligand>
        <name>S-adenosyl-L-methionine</name>
        <dbReference type="ChEBI" id="CHEBI:59789"/>
    </ligand>
</feature>
<dbReference type="AlphaFoldDB" id="B3RJV9"/>
<keyword evidence="6" id="KW-0472">Membrane</keyword>
<dbReference type="OMA" id="MNDVMSM"/>
<evidence type="ECO:0000256" key="2">
    <source>
        <dbReference type="ARBA" id="ARBA00022679"/>
    </source>
</evidence>
<dbReference type="SUPFAM" id="SSF53335">
    <property type="entry name" value="S-adenosyl-L-methionine-dependent methyltransferases"/>
    <property type="match status" value="1"/>
</dbReference>
<dbReference type="Pfam" id="PF01209">
    <property type="entry name" value="Ubie_methyltran"/>
    <property type="match status" value="1"/>
</dbReference>
<dbReference type="eggNOG" id="KOG1540">
    <property type="taxonomic scope" value="Eukaryota"/>
</dbReference>
<dbReference type="Gene3D" id="3.40.50.150">
    <property type="entry name" value="Vaccinia Virus protein VP39"/>
    <property type="match status" value="1"/>
</dbReference>
<dbReference type="NCBIfam" id="NF001244">
    <property type="entry name" value="PRK00216.1-5"/>
    <property type="match status" value="1"/>
</dbReference>
<dbReference type="GeneID" id="6750269"/>
<dbReference type="PROSITE" id="PS01183">
    <property type="entry name" value="UBIE_1"/>
    <property type="match status" value="1"/>
</dbReference>
<comment type="caution">
    <text evidence="6">Lacks conserved residue(s) required for the propagation of feature annotation.</text>
</comment>
<gene>
    <name evidence="7" type="ORF">TRIADDRAFT_20328</name>
</gene>
<dbReference type="InParanoid" id="B3RJV9"/>
<dbReference type="UniPathway" id="UPA00232"/>
<dbReference type="InterPro" id="IPR023576">
    <property type="entry name" value="UbiE/COQ5_MeTrFase_CS"/>
</dbReference>
<keyword evidence="1 6" id="KW-0489">Methyltransferase</keyword>
<evidence type="ECO:0000256" key="3">
    <source>
        <dbReference type="ARBA" id="ARBA00022688"/>
    </source>
</evidence>
<dbReference type="OrthoDB" id="6329284at2759"/>
<comment type="catalytic activity">
    <reaction evidence="6">
        <text>a 2-methoxy-6-(all-trans-polyprenyl)benzene-1,4-diol + S-adenosyl-L-methionine = a 5-methoxy-2-methyl-3-(all-trans-polyprenyl)benzene-1,4-diol + S-adenosyl-L-homocysteine + H(+)</text>
        <dbReference type="Rhea" id="RHEA:28286"/>
        <dbReference type="Rhea" id="RHEA-COMP:10858"/>
        <dbReference type="Rhea" id="RHEA-COMP:10859"/>
        <dbReference type="ChEBI" id="CHEBI:15378"/>
        <dbReference type="ChEBI" id="CHEBI:57856"/>
        <dbReference type="ChEBI" id="CHEBI:59789"/>
        <dbReference type="ChEBI" id="CHEBI:84166"/>
        <dbReference type="ChEBI" id="CHEBI:84167"/>
        <dbReference type="EC" id="2.1.1.201"/>
    </reaction>
</comment>
<dbReference type="STRING" id="10228.B3RJV9"/>
<keyword evidence="2 6" id="KW-0808">Transferase</keyword>
<dbReference type="GO" id="GO:0006744">
    <property type="term" value="P:ubiquinone biosynthetic process"/>
    <property type="evidence" value="ECO:0000318"/>
    <property type="project" value="GO_Central"/>
</dbReference>
<evidence type="ECO:0000313" key="7">
    <source>
        <dbReference type="EMBL" id="EDV29129.1"/>
    </source>
</evidence>
<dbReference type="HOGENOM" id="CLU_037990_0_1_1"/>
<dbReference type="GO" id="GO:0008425">
    <property type="term" value="F:2-methoxy-6-polyprenyl-1,4-benzoquinol methyltransferase activity"/>
    <property type="evidence" value="ECO:0000318"/>
    <property type="project" value="GO_Central"/>
</dbReference>
<keyword evidence="8" id="KW-1185">Reference proteome</keyword>
<keyword evidence="3 6" id="KW-0831">Ubiquinone biosynthesis</keyword>
<dbReference type="Proteomes" id="UP000009022">
    <property type="component" value="Unassembled WGS sequence"/>
</dbReference>
<dbReference type="EMBL" id="DS985241">
    <property type="protein sequence ID" value="EDV29129.1"/>
    <property type="molecule type" value="Genomic_DNA"/>
</dbReference>
<comment type="similarity">
    <text evidence="6">Belongs to the class I-like SAM-binding methyltransferase superfamily. MenG/UbiE family.</text>
</comment>
<evidence type="ECO:0000256" key="5">
    <source>
        <dbReference type="ARBA" id="ARBA00046387"/>
    </source>
</evidence>
<evidence type="ECO:0000256" key="1">
    <source>
        <dbReference type="ARBA" id="ARBA00022603"/>
    </source>
</evidence>
<dbReference type="InterPro" id="IPR004033">
    <property type="entry name" value="UbiE/COQ5_MeTrFase"/>
</dbReference>
<feature type="binding site" evidence="6">
    <location>
        <begin position="168"/>
        <end position="169"/>
    </location>
    <ligand>
        <name>S-adenosyl-L-methionine</name>
        <dbReference type="ChEBI" id="CHEBI:59789"/>
    </ligand>
</feature>
<comment type="pathway">
    <text evidence="6">Cofactor biosynthesis; ubiquinone biosynthesis.</text>
</comment>
<comment type="function">
    <text evidence="6">Methyltransferase required for the conversion of 2-polyprenyl-6-methoxy-1,4-benzoquinol (DDMQH2) to 2-polyprenyl-3-methyl-6-methoxy-1,4-benzoquinol (DMQH2).</text>
</comment>
<dbReference type="CDD" id="cd02440">
    <property type="entry name" value="AdoMet_MTases"/>
    <property type="match status" value="1"/>
</dbReference>
<dbReference type="InterPro" id="IPR029063">
    <property type="entry name" value="SAM-dependent_MTases_sf"/>
</dbReference>
<dbReference type="HAMAP" id="MF_01813">
    <property type="entry name" value="MenG_UbiE_methyltr"/>
    <property type="match status" value="1"/>
</dbReference>
<dbReference type="PhylomeDB" id="B3RJV9"/>
<dbReference type="NCBIfam" id="TIGR01934">
    <property type="entry name" value="MenG_MenH_UbiE"/>
    <property type="match status" value="1"/>
</dbReference>
<dbReference type="PANTHER" id="PTHR43591:SF24">
    <property type="entry name" value="2-METHOXY-6-POLYPRENYL-1,4-BENZOQUINOL METHYLASE, MITOCHONDRIAL"/>
    <property type="match status" value="1"/>
</dbReference>
<keyword evidence="4 6" id="KW-0949">S-adenosyl-L-methionine</keyword>
<dbReference type="GO" id="GO:0032259">
    <property type="term" value="P:methylation"/>
    <property type="evidence" value="ECO:0007669"/>
    <property type="project" value="UniProtKB-KW"/>
</dbReference>
<dbReference type="PROSITE" id="PS51608">
    <property type="entry name" value="SAM_MT_UBIE"/>
    <property type="match status" value="1"/>
</dbReference>
<accession>B3RJV9</accession>
<comment type="subcellular location">
    <subcellularLocation>
        <location evidence="6">Mitochondrion inner membrane</location>
        <topology evidence="6">Peripheral membrane protein</topology>
        <orientation evidence="6">Matrix side</orientation>
    </subcellularLocation>
</comment>
<feature type="binding site" evidence="6">
    <location>
        <position position="140"/>
    </location>
    <ligand>
        <name>S-adenosyl-L-methionine</name>
        <dbReference type="ChEBI" id="CHEBI:59789"/>
    </ligand>
</feature>
<dbReference type="PANTHER" id="PTHR43591">
    <property type="entry name" value="METHYLTRANSFERASE"/>
    <property type="match status" value="1"/>
</dbReference>
<reference evidence="7 8" key="1">
    <citation type="journal article" date="2008" name="Nature">
        <title>The Trichoplax genome and the nature of placozoans.</title>
        <authorList>
            <person name="Srivastava M."/>
            <person name="Begovic E."/>
            <person name="Chapman J."/>
            <person name="Putnam N.H."/>
            <person name="Hellsten U."/>
            <person name="Kawashima T."/>
            <person name="Kuo A."/>
            <person name="Mitros T."/>
            <person name="Salamov A."/>
            <person name="Carpenter M.L."/>
            <person name="Signorovitch A.Y."/>
            <person name="Moreno M.A."/>
            <person name="Kamm K."/>
            <person name="Grimwood J."/>
            <person name="Schmutz J."/>
            <person name="Shapiro H."/>
            <person name="Grigoriev I.V."/>
            <person name="Buss L.W."/>
            <person name="Schierwater B."/>
            <person name="Dellaporta S.L."/>
            <person name="Rokhsar D.S."/>
        </authorList>
    </citation>
    <scope>NUCLEOTIDE SEQUENCE [LARGE SCALE GENOMIC DNA]</scope>
    <source>
        <strain evidence="7 8">Grell-BS-1999</strain>
    </source>
</reference>
<organism evidence="7 8">
    <name type="scientific">Trichoplax adhaerens</name>
    <name type="common">Trichoplax reptans</name>
    <dbReference type="NCBI Taxonomy" id="10228"/>
    <lineage>
        <taxon>Eukaryota</taxon>
        <taxon>Metazoa</taxon>
        <taxon>Placozoa</taxon>
        <taxon>Uniplacotomia</taxon>
        <taxon>Trichoplacea</taxon>
        <taxon>Trichoplacidae</taxon>
        <taxon>Trichoplax</taxon>
    </lineage>
</organism>
<dbReference type="RefSeq" id="XP_002108331.1">
    <property type="nucleotide sequence ID" value="XM_002108295.1"/>
</dbReference>
<keyword evidence="6" id="KW-0999">Mitochondrion inner membrane</keyword>
<comment type="subunit">
    <text evidence="5">Component of a multi-subunit COQ enzyme complex, composed of at least COQ3, COQ4, COQ5, COQ6, COQ7 and COQ9. Interacts with PYURF; the interaction is direct, stabilizes COQ5 protein and associates PYURF with COQ enzyme complex.</text>
</comment>
<name>B3RJV9_TRIAD</name>
<dbReference type="CTD" id="6750269"/>
<proteinExistence type="inferred from homology"/>
<keyword evidence="6" id="KW-0496">Mitochondrion</keyword>
<sequence>MYARVVAKFYAAVATKRCSIACLGASRRAIHQSPSNRNDRDSERNTTHFGFQTVYEDEKEVKVAEVFHNVANKYDLMNDAMSFGIHRLWKDTFVRQLNLQSGLNIVDVGGGTGKVNQRVKNSMDKNTQENIPNCAISVIDINQSMLDVGKTRGKELGYQGDIKWIKGDAENLPVKDSSADLVTAAFAIRNVTNIRKAISEAYRILTPGGRFSVLEFSHVTNPYLKSLYDTYSFEMIPVMGEIIAEDWKSYQYLVESIRQFPTQSEFADMFKQAGFRFVRFQNLTFGTVAIHSGFKI</sequence>
<dbReference type="KEGG" id="tad:TRIADDRAFT_20328"/>